<dbReference type="InterPro" id="IPR013784">
    <property type="entry name" value="Carb-bd-like_fold"/>
</dbReference>
<dbReference type="Pfam" id="PF14686">
    <property type="entry name" value="fn3_3"/>
    <property type="match status" value="1"/>
</dbReference>
<comment type="catalytic activity">
    <reaction evidence="1">
        <text>Endotype eliminative cleavage of L-alpha-rhamnopyranosyl-(1-&gt;4)-alpha-D-galactopyranosyluronic acid bonds of rhamnogalacturonan I domains in ramified hairy regions of pectin leaving L-rhamnopyranose at the reducing end and 4-deoxy-4,5-unsaturated D-galactopyranosyluronic acid at the non-reducing end.</text>
        <dbReference type="EC" id="4.2.2.23"/>
    </reaction>
</comment>
<dbReference type="Pfam" id="PF00734">
    <property type="entry name" value="CBM_1"/>
    <property type="match status" value="1"/>
</dbReference>
<evidence type="ECO:0000256" key="11">
    <source>
        <dbReference type="ARBA" id="ARBA00023326"/>
    </source>
</evidence>
<dbReference type="InterPro" id="IPR035971">
    <property type="entry name" value="CBD_sf"/>
</dbReference>
<dbReference type="InterPro" id="IPR015364">
    <property type="entry name" value="RhgB_N"/>
</dbReference>
<evidence type="ECO:0000256" key="4">
    <source>
        <dbReference type="ARBA" id="ARBA00012437"/>
    </source>
</evidence>
<dbReference type="InterPro" id="IPR011013">
    <property type="entry name" value="Gal_mutarotase_sf_dom"/>
</dbReference>
<feature type="compositionally biased region" description="Gly residues" evidence="12">
    <location>
        <begin position="536"/>
        <end position="545"/>
    </location>
</feature>
<dbReference type="SUPFAM" id="SSF74650">
    <property type="entry name" value="Galactose mutarotase-like"/>
    <property type="match status" value="1"/>
</dbReference>
<dbReference type="EC" id="4.2.2.23" evidence="4"/>
<dbReference type="EMBL" id="JAQQWI010000018">
    <property type="protein sequence ID" value="KAK8001277.1"/>
    <property type="molecule type" value="Genomic_DNA"/>
</dbReference>
<dbReference type="Gene3D" id="2.60.120.260">
    <property type="entry name" value="Galactose-binding domain-like"/>
    <property type="match status" value="1"/>
</dbReference>
<dbReference type="SUPFAM" id="SSF49452">
    <property type="entry name" value="Starch-binding domain-like"/>
    <property type="match status" value="1"/>
</dbReference>
<evidence type="ECO:0000256" key="8">
    <source>
        <dbReference type="ARBA" id="ARBA00023239"/>
    </source>
</evidence>
<reference evidence="15 16" key="1">
    <citation type="submission" date="2023-01" db="EMBL/GenBank/DDBJ databases">
        <title>Analysis of 21 Apiospora genomes using comparative genomics revels a genus with tremendous synthesis potential of carbohydrate active enzymes and secondary metabolites.</title>
        <authorList>
            <person name="Sorensen T."/>
        </authorList>
    </citation>
    <scope>NUCLEOTIDE SEQUENCE [LARGE SCALE GENOMIC DNA]</scope>
    <source>
        <strain evidence="15 16">CBS 20057</strain>
    </source>
</reference>
<dbReference type="PROSITE" id="PS51164">
    <property type="entry name" value="CBM1_2"/>
    <property type="match status" value="1"/>
</dbReference>
<feature type="compositionally biased region" description="Low complexity" evidence="12">
    <location>
        <begin position="554"/>
        <end position="569"/>
    </location>
</feature>
<evidence type="ECO:0000256" key="2">
    <source>
        <dbReference type="ARBA" id="ARBA00004613"/>
    </source>
</evidence>
<accession>A0ABR1R6X7</accession>
<evidence type="ECO:0000313" key="16">
    <source>
        <dbReference type="Proteomes" id="UP001396898"/>
    </source>
</evidence>
<sequence length="614" mass="64563">MLLQVPFLAALGFASPAFAAFGFTKSGNNYVVDAGSDNPLVFTVNGGSCDITSIKYRGVELQDRQGSHISSGLGSATVSATTINNQYVKITCQTSTLTHYLVARAGDSTIHMATYISAEPSIGELRFIARLNSAQLPNEHPYGAVSTTSGSSSTVEGSDVFIVNGQTRSKFYSSTRFIDKDAQCVFGGSDLMHVCMLTPQPESSSGGPFFRDIESNNAGAATNLYNYMNSGHVQTEAWRTNVLHGPYMMTFSRSGIPSGKGFDDSFWGQLSVQGYVPKASRGYVSGTASGVASNFETVIHWYNGAAQYWTKASSNGAFTSPAMKPGTYTMVLYQTEYKVASASVVVAAGQTKNQNIASTLPARKMLWSIGDLDGQPTGFLNADKQQRMHPSDSRMAAWKPVTYTVGTSTVGQFPMALFKSVNDPATIKFNLDAAPAGAATLRIATTLSFAGARPGAKVNNWSATTPAAPPKIDSRGVTRGAYHGNNEVYDFSIPAGTLVAGANTIVINAVSGSSGATFLSPNFIFDSVELFTAGSGNGDGDGNGGCDNSPPPTTTTAQAPPATTTVTAPGSQQTQFGQCGGIGYTGPTVCVSPFKCTVSNDCKLYPNPRSLWIV</sequence>
<dbReference type="SUPFAM" id="SSF57180">
    <property type="entry name" value="Cellulose-binding domain"/>
    <property type="match status" value="1"/>
</dbReference>
<keyword evidence="9" id="KW-0119">Carbohydrate metabolism</keyword>
<comment type="caution">
    <text evidence="15">The sequence shown here is derived from an EMBL/GenBank/DDBJ whole genome shotgun (WGS) entry which is preliminary data.</text>
</comment>
<keyword evidence="6 13" id="KW-0732">Signal</keyword>
<dbReference type="CDD" id="cd10320">
    <property type="entry name" value="RGL4_N"/>
    <property type="match status" value="1"/>
</dbReference>
<keyword evidence="16" id="KW-1185">Reference proteome</keyword>
<dbReference type="Proteomes" id="UP001396898">
    <property type="component" value="Unassembled WGS sequence"/>
</dbReference>
<evidence type="ECO:0000256" key="10">
    <source>
        <dbReference type="ARBA" id="ARBA00023316"/>
    </source>
</evidence>
<dbReference type="CDD" id="cd10317">
    <property type="entry name" value="RGL4_C"/>
    <property type="match status" value="1"/>
</dbReference>
<comment type="subcellular location">
    <subcellularLocation>
        <location evidence="2">Secreted</location>
    </subcellularLocation>
</comment>
<dbReference type="InterPro" id="IPR000254">
    <property type="entry name" value="CBD"/>
</dbReference>
<keyword evidence="11" id="KW-0624">Polysaccharide degradation</keyword>
<evidence type="ECO:0000256" key="12">
    <source>
        <dbReference type="SAM" id="MobiDB-lite"/>
    </source>
</evidence>
<proteinExistence type="inferred from homology"/>
<organism evidence="15 16">
    <name type="scientific">Apiospora marii</name>
    <dbReference type="NCBI Taxonomy" id="335849"/>
    <lineage>
        <taxon>Eukaryota</taxon>
        <taxon>Fungi</taxon>
        <taxon>Dikarya</taxon>
        <taxon>Ascomycota</taxon>
        <taxon>Pezizomycotina</taxon>
        <taxon>Sordariomycetes</taxon>
        <taxon>Xylariomycetidae</taxon>
        <taxon>Amphisphaeriales</taxon>
        <taxon>Apiosporaceae</taxon>
        <taxon>Apiospora</taxon>
    </lineage>
</organism>
<evidence type="ECO:0000259" key="14">
    <source>
        <dbReference type="PROSITE" id="PS51164"/>
    </source>
</evidence>
<dbReference type="PANTHER" id="PTHR36574">
    <property type="entry name" value="RHAMNOGALACTURONATE LYASE-RELATED"/>
    <property type="match status" value="1"/>
</dbReference>
<keyword evidence="10" id="KW-0961">Cell wall biogenesis/degradation</keyword>
<feature type="domain" description="CBM1" evidence="14">
    <location>
        <begin position="571"/>
        <end position="614"/>
    </location>
</feature>
<gene>
    <name evidence="15" type="ORF">PG991_013499</name>
</gene>
<evidence type="ECO:0000256" key="6">
    <source>
        <dbReference type="ARBA" id="ARBA00022729"/>
    </source>
</evidence>
<protein>
    <recommendedName>
        <fullName evidence="4">rhamnogalacturonan endolyase</fullName>
        <ecNumber evidence="4">4.2.2.23</ecNumber>
    </recommendedName>
</protein>
<dbReference type="InterPro" id="IPR016590">
    <property type="entry name" value="Rhamnogalacturonase_B"/>
</dbReference>
<dbReference type="InterPro" id="IPR029411">
    <property type="entry name" value="RG-lyase_III"/>
</dbReference>
<keyword evidence="7" id="KW-1015">Disulfide bond</keyword>
<evidence type="ECO:0000256" key="5">
    <source>
        <dbReference type="ARBA" id="ARBA00022525"/>
    </source>
</evidence>
<dbReference type="InterPro" id="IPR029413">
    <property type="entry name" value="RG-lyase_II"/>
</dbReference>
<evidence type="ECO:0000256" key="1">
    <source>
        <dbReference type="ARBA" id="ARBA00001324"/>
    </source>
</evidence>
<dbReference type="Pfam" id="PF14683">
    <property type="entry name" value="CBM-like"/>
    <property type="match status" value="1"/>
</dbReference>
<dbReference type="SUPFAM" id="SSF49785">
    <property type="entry name" value="Galactose-binding domain-like"/>
    <property type="match status" value="1"/>
</dbReference>
<feature type="chain" id="PRO_5045476675" description="rhamnogalacturonan endolyase" evidence="13">
    <location>
        <begin position="20"/>
        <end position="614"/>
    </location>
</feature>
<comment type="similarity">
    <text evidence="3">Belongs to the polysaccharide lyase 4 family.</text>
</comment>
<feature type="region of interest" description="Disordered" evidence="12">
    <location>
        <begin position="536"/>
        <end position="571"/>
    </location>
</feature>
<dbReference type="SMART" id="SM00236">
    <property type="entry name" value="fCBD"/>
    <property type="match status" value="1"/>
</dbReference>
<dbReference type="Gene3D" id="2.70.98.10">
    <property type="match status" value="1"/>
</dbReference>
<feature type="signal peptide" evidence="13">
    <location>
        <begin position="1"/>
        <end position="19"/>
    </location>
</feature>
<evidence type="ECO:0000313" key="15">
    <source>
        <dbReference type="EMBL" id="KAK8001277.1"/>
    </source>
</evidence>
<evidence type="ECO:0000256" key="13">
    <source>
        <dbReference type="SAM" id="SignalP"/>
    </source>
</evidence>
<name>A0ABR1R6X7_9PEZI</name>
<keyword evidence="5" id="KW-0964">Secreted</keyword>
<dbReference type="InterPro" id="IPR014718">
    <property type="entry name" value="GH-type_carb-bd"/>
</dbReference>
<evidence type="ECO:0000256" key="9">
    <source>
        <dbReference type="ARBA" id="ARBA00023277"/>
    </source>
</evidence>
<evidence type="ECO:0000256" key="3">
    <source>
        <dbReference type="ARBA" id="ARBA00010418"/>
    </source>
</evidence>
<keyword evidence="8" id="KW-0456">Lyase</keyword>
<dbReference type="InterPro" id="IPR008979">
    <property type="entry name" value="Galactose-bd-like_sf"/>
</dbReference>
<evidence type="ECO:0000256" key="7">
    <source>
        <dbReference type="ARBA" id="ARBA00023157"/>
    </source>
</evidence>
<dbReference type="PANTHER" id="PTHR36574:SF1">
    <property type="entry name" value="RHAMNOGALACTURONATE LYASE-RELATED"/>
    <property type="match status" value="1"/>
</dbReference>
<dbReference type="Gene3D" id="2.60.40.1120">
    <property type="entry name" value="Carboxypeptidase-like, regulatory domain"/>
    <property type="match status" value="1"/>
</dbReference>
<dbReference type="Pfam" id="PF09284">
    <property type="entry name" value="RhgB_N"/>
    <property type="match status" value="1"/>
</dbReference>